<dbReference type="GO" id="GO:0016423">
    <property type="term" value="F:tRNA (guanine) methyltransferase activity"/>
    <property type="evidence" value="ECO:0007669"/>
    <property type="project" value="TreeGrafter"/>
</dbReference>
<dbReference type="Gene3D" id="3.30.2130.30">
    <property type="match status" value="1"/>
</dbReference>
<dbReference type="GO" id="GO:0003723">
    <property type="term" value="F:RNA binding"/>
    <property type="evidence" value="ECO:0007669"/>
    <property type="project" value="UniProtKB-UniRule"/>
</dbReference>
<dbReference type="GO" id="GO:0043527">
    <property type="term" value="C:tRNA methyltransferase complex"/>
    <property type="evidence" value="ECO:0007669"/>
    <property type="project" value="UniProtKB-ARBA"/>
</dbReference>
<dbReference type="SMART" id="SM00981">
    <property type="entry name" value="THUMP"/>
    <property type="match status" value="1"/>
</dbReference>
<sequence length="501" mass="56426">MTESAHLYAAVITGFEKVASREISEKLPATECFSGRGNVRFCLDLNSVPDILKLRSVDNLYVVFYENEIVGLTDMEKEKALKTIKQQLSYCNWELAIDVYQLAQGKNIYGGSDLVVDQMREFMREGKRCEVTENSPKFRVTCKRCGEKEIHTFSSMDAASKFGAEINNAFGWKCSVKEFDIEVVLRIEKDNMTVMMALNDESLFKRNICAYGPTTMRSTVCYCMLHLASIKPGDVVMDSMCGGGSIPIEGALAWNTAFFLGGDNHESAMERCKKNWSSNSSSTKSNCEFFNWDATNLPLRENCIDALVTDLPFGKKIGSKTDNRLLYPILLNEWKRVLRKGGRLVVMGHDKRTLEKAILADRSSWHIKANHIVNMGGLQCLCLCLINTKRFCRILQDRVGLFLDLPTSSISRRGNLPEQLPGLTGLESRWQDQQNGMKGAVWFPGCTNFHRSEDSYNGRIGRIPIQMRAATKWNGSFQRSMSGSAWSSGSIDFQNSESTFQ</sequence>
<proteinExistence type="predicted"/>
<dbReference type="STRING" id="1611254.A0A2G5U4B6"/>
<dbReference type="SUPFAM" id="SSF143437">
    <property type="entry name" value="THUMP domain-like"/>
    <property type="match status" value="1"/>
</dbReference>
<dbReference type="Pfam" id="PF02926">
    <property type="entry name" value="THUMP"/>
    <property type="match status" value="1"/>
</dbReference>
<dbReference type="AlphaFoldDB" id="A0A2G5U4B6"/>
<dbReference type="Proteomes" id="UP000230233">
    <property type="component" value="Chromosome IV"/>
</dbReference>
<keyword evidence="2" id="KW-0489">Methyltransferase</keyword>
<dbReference type="PANTHER" id="PTHR14911:SF13">
    <property type="entry name" value="TRNA (GUANINE(6)-N2)-METHYLTRANSFERASE THUMP3"/>
    <property type="match status" value="1"/>
</dbReference>
<name>A0A2G5U4B6_9PELO</name>
<gene>
    <name evidence="7" type="primary">Cni-M04B2.2</name>
    <name evidence="7" type="synonym">Cnig_chr_IV.g14060</name>
    <name evidence="7" type="ORF">B9Z55_014060</name>
</gene>
<dbReference type="Gene3D" id="3.40.50.150">
    <property type="entry name" value="Vaccinia Virus protein VP39"/>
    <property type="match status" value="1"/>
</dbReference>
<dbReference type="PROSITE" id="PS51165">
    <property type="entry name" value="THUMP"/>
    <property type="match status" value="1"/>
</dbReference>
<evidence type="ECO:0000313" key="7">
    <source>
        <dbReference type="EMBL" id="PIC34392.1"/>
    </source>
</evidence>
<keyword evidence="8" id="KW-1185">Reference proteome</keyword>
<dbReference type="Pfam" id="PF01170">
    <property type="entry name" value="UPF0020"/>
    <property type="match status" value="1"/>
</dbReference>
<reference evidence="8" key="1">
    <citation type="submission" date="2017-10" db="EMBL/GenBank/DDBJ databases">
        <title>Rapid genome shrinkage in a self-fertile nematode reveals novel sperm competition proteins.</title>
        <authorList>
            <person name="Yin D."/>
            <person name="Schwarz E.M."/>
            <person name="Thomas C.G."/>
            <person name="Felde R.L."/>
            <person name="Korf I.F."/>
            <person name="Cutter A.D."/>
            <person name="Schartner C.M."/>
            <person name="Ralston E.J."/>
            <person name="Meyer B.J."/>
            <person name="Haag E.S."/>
        </authorList>
    </citation>
    <scope>NUCLEOTIDE SEQUENCE [LARGE SCALE GENOMIC DNA]</scope>
    <source>
        <strain evidence="8">JU1422</strain>
    </source>
</reference>
<evidence type="ECO:0000259" key="6">
    <source>
        <dbReference type="PROSITE" id="PS51165"/>
    </source>
</evidence>
<keyword evidence="4" id="KW-0694">RNA-binding</keyword>
<keyword evidence="3" id="KW-0819">tRNA processing</keyword>
<feature type="region of interest" description="Disordered" evidence="5">
    <location>
        <begin position="482"/>
        <end position="501"/>
    </location>
</feature>
<evidence type="ECO:0000256" key="3">
    <source>
        <dbReference type="ARBA" id="ARBA00022694"/>
    </source>
</evidence>
<dbReference type="GO" id="GO:0030488">
    <property type="term" value="P:tRNA methylation"/>
    <property type="evidence" value="ECO:0007669"/>
    <property type="project" value="TreeGrafter"/>
</dbReference>
<dbReference type="PANTHER" id="PTHR14911">
    <property type="entry name" value="THUMP DOMAIN-CONTAINING"/>
    <property type="match status" value="1"/>
</dbReference>
<accession>A0A2G5U4B6</accession>
<keyword evidence="2" id="KW-0808">Transferase</keyword>
<dbReference type="InterPro" id="IPR029063">
    <property type="entry name" value="SAM-dependent_MTases_sf"/>
</dbReference>
<dbReference type="InterPro" id="IPR000241">
    <property type="entry name" value="RlmKL-like_Mtase"/>
</dbReference>
<evidence type="ECO:0000256" key="2">
    <source>
        <dbReference type="ARBA" id="ARBA00022603"/>
    </source>
</evidence>
<protein>
    <recommendedName>
        <fullName evidence="6">THUMP domain-containing protein</fullName>
    </recommendedName>
</protein>
<evidence type="ECO:0000313" key="8">
    <source>
        <dbReference type="Proteomes" id="UP000230233"/>
    </source>
</evidence>
<dbReference type="OrthoDB" id="47730at2759"/>
<dbReference type="GO" id="GO:0005737">
    <property type="term" value="C:cytoplasm"/>
    <property type="evidence" value="ECO:0007669"/>
    <property type="project" value="UniProtKB-SubCell"/>
</dbReference>
<dbReference type="EMBL" id="PDUG01000004">
    <property type="protein sequence ID" value="PIC34392.1"/>
    <property type="molecule type" value="Genomic_DNA"/>
</dbReference>
<evidence type="ECO:0000256" key="5">
    <source>
        <dbReference type="SAM" id="MobiDB-lite"/>
    </source>
</evidence>
<feature type="compositionally biased region" description="Polar residues" evidence="5">
    <location>
        <begin position="491"/>
        <end position="501"/>
    </location>
</feature>
<evidence type="ECO:0000256" key="1">
    <source>
        <dbReference type="ARBA" id="ARBA00004496"/>
    </source>
</evidence>
<dbReference type="InterPro" id="IPR004114">
    <property type="entry name" value="THUMP_dom"/>
</dbReference>
<dbReference type="CDD" id="cd11715">
    <property type="entry name" value="THUMP_AdoMetMT"/>
    <property type="match status" value="1"/>
</dbReference>
<organism evidence="7 8">
    <name type="scientific">Caenorhabditis nigoni</name>
    <dbReference type="NCBI Taxonomy" id="1611254"/>
    <lineage>
        <taxon>Eukaryota</taxon>
        <taxon>Metazoa</taxon>
        <taxon>Ecdysozoa</taxon>
        <taxon>Nematoda</taxon>
        <taxon>Chromadorea</taxon>
        <taxon>Rhabditida</taxon>
        <taxon>Rhabditina</taxon>
        <taxon>Rhabditomorpha</taxon>
        <taxon>Rhabditoidea</taxon>
        <taxon>Rhabditidae</taxon>
        <taxon>Peloderinae</taxon>
        <taxon>Caenorhabditis</taxon>
    </lineage>
</organism>
<comment type="subcellular location">
    <subcellularLocation>
        <location evidence="1">Cytoplasm</location>
    </subcellularLocation>
</comment>
<comment type="caution">
    <text evidence="7">The sequence shown here is derived from an EMBL/GenBank/DDBJ whole genome shotgun (WGS) entry which is preliminary data.</text>
</comment>
<dbReference type="SUPFAM" id="SSF53335">
    <property type="entry name" value="S-adenosyl-L-methionine-dependent methyltransferases"/>
    <property type="match status" value="1"/>
</dbReference>
<feature type="domain" description="THUMP" evidence="6">
    <location>
        <begin position="94"/>
        <end position="198"/>
    </location>
</feature>
<evidence type="ECO:0000256" key="4">
    <source>
        <dbReference type="PROSITE-ProRule" id="PRU00529"/>
    </source>
</evidence>
<dbReference type="FunFam" id="3.40.50.150:FF:000073">
    <property type="entry name" value="THUMP domain containing 3"/>
    <property type="match status" value="1"/>
</dbReference>